<evidence type="ECO:0000313" key="2">
    <source>
        <dbReference type="EMBL" id="SDK44000.1"/>
    </source>
</evidence>
<comment type="similarity">
    <text evidence="1">Belongs to the UPF0434 family.</text>
</comment>
<dbReference type="GO" id="GO:0005829">
    <property type="term" value="C:cytosol"/>
    <property type="evidence" value="ECO:0007669"/>
    <property type="project" value="TreeGrafter"/>
</dbReference>
<dbReference type="AlphaFoldDB" id="A0A1G9BX86"/>
<dbReference type="HAMAP" id="MF_01187">
    <property type="entry name" value="UPF0434"/>
    <property type="match status" value="1"/>
</dbReference>
<name>A0A1G9BX86_9BACT</name>
<dbReference type="STRING" id="246191.SAMN05660337_0454"/>
<dbReference type="Gene3D" id="2.20.25.10">
    <property type="match status" value="1"/>
</dbReference>
<evidence type="ECO:0000313" key="3">
    <source>
        <dbReference type="Proteomes" id="UP000199053"/>
    </source>
</evidence>
<sequence length="61" mass="6774">MALNKELIDILVCPKCKGELELLNGETGLKCSACEVVYPVKDEIPIMLVDEAIPADKWDKK</sequence>
<dbReference type="InterPro" id="IPR005651">
    <property type="entry name" value="Trm112-like"/>
</dbReference>
<dbReference type="RefSeq" id="WP_092157822.1">
    <property type="nucleotide sequence ID" value="NZ_FNGA01000001.1"/>
</dbReference>
<dbReference type="PANTHER" id="PTHR33505">
    <property type="entry name" value="ZGC:162634"/>
    <property type="match status" value="1"/>
</dbReference>
<accession>A0A1G9BX86</accession>
<dbReference type="SUPFAM" id="SSF158997">
    <property type="entry name" value="Trm112p-like"/>
    <property type="match status" value="1"/>
</dbReference>
<keyword evidence="3" id="KW-1185">Reference proteome</keyword>
<dbReference type="PANTHER" id="PTHR33505:SF4">
    <property type="entry name" value="PROTEIN PREY, MITOCHONDRIAL"/>
    <property type="match status" value="1"/>
</dbReference>
<organism evidence="2 3">
    <name type="scientific">Maridesulfovibrio ferrireducens</name>
    <dbReference type="NCBI Taxonomy" id="246191"/>
    <lineage>
        <taxon>Bacteria</taxon>
        <taxon>Pseudomonadati</taxon>
        <taxon>Thermodesulfobacteriota</taxon>
        <taxon>Desulfovibrionia</taxon>
        <taxon>Desulfovibrionales</taxon>
        <taxon>Desulfovibrionaceae</taxon>
        <taxon>Maridesulfovibrio</taxon>
    </lineage>
</organism>
<dbReference type="Pfam" id="PF03966">
    <property type="entry name" value="Trm112p"/>
    <property type="match status" value="1"/>
</dbReference>
<evidence type="ECO:0000256" key="1">
    <source>
        <dbReference type="HAMAP-Rule" id="MF_01187"/>
    </source>
</evidence>
<gene>
    <name evidence="2" type="ORF">SAMN05660337_0454</name>
</gene>
<dbReference type="EMBL" id="FNGA01000001">
    <property type="protein sequence ID" value="SDK44000.1"/>
    <property type="molecule type" value="Genomic_DNA"/>
</dbReference>
<dbReference type="OrthoDB" id="9812205at2"/>
<dbReference type="Proteomes" id="UP000199053">
    <property type="component" value="Unassembled WGS sequence"/>
</dbReference>
<protein>
    <recommendedName>
        <fullName evidence="1">UPF0434 protein SAMN05660337_0454</fullName>
    </recommendedName>
</protein>
<reference evidence="3" key="1">
    <citation type="submission" date="2016-10" db="EMBL/GenBank/DDBJ databases">
        <authorList>
            <person name="Varghese N."/>
            <person name="Submissions S."/>
        </authorList>
    </citation>
    <scope>NUCLEOTIDE SEQUENCE [LARGE SCALE GENOMIC DNA]</scope>
    <source>
        <strain evidence="3">DSM 16995</strain>
    </source>
</reference>
<proteinExistence type="inferred from homology"/>